<dbReference type="InterPro" id="IPR001036">
    <property type="entry name" value="Acrflvin-R"/>
</dbReference>
<keyword evidence="3" id="KW-1185">Reference proteome</keyword>
<dbReference type="PRINTS" id="PR00702">
    <property type="entry name" value="ACRIFLAVINRP"/>
</dbReference>
<feature type="transmembrane region" description="Helical" evidence="1">
    <location>
        <begin position="389"/>
        <end position="410"/>
    </location>
</feature>
<dbReference type="Gene3D" id="3.30.70.1320">
    <property type="entry name" value="Multidrug efflux transporter AcrB pore domain like"/>
    <property type="match status" value="1"/>
</dbReference>
<feature type="transmembrane region" description="Helical" evidence="1">
    <location>
        <begin position="463"/>
        <end position="491"/>
    </location>
</feature>
<dbReference type="OrthoDB" id="9757876at2"/>
<feature type="transmembrane region" description="Helical" evidence="1">
    <location>
        <begin position="523"/>
        <end position="545"/>
    </location>
</feature>
<feature type="transmembrane region" description="Helical" evidence="1">
    <location>
        <begin position="431"/>
        <end position="451"/>
    </location>
</feature>
<organism evidence="2 3">
    <name type="scientific">Acaryochloris marina (strain MBIC 11017)</name>
    <dbReference type="NCBI Taxonomy" id="329726"/>
    <lineage>
        <taxon>Bacteria</taxon>
        <taxon>Bacillati</taxon>
        <taxon>Cyanobacteriota</taxon>
        <taxon>Cyanophyceae</taxon>
        <taxon>Acaryochloridales</taxon>
        <taxon>Acaryochloridaceae</taxon>
        <taxon>Acaryochloris</taxon>
    </lineage>
</organism>
<dbReference type="Proteomes" id="UP000000268">
    <property type="component" value="Chromosome"/>
</dbReference>
<protein>
    <submittedName>
        <fullName evidence="2">Acriflavin resistance protein, putative</fullName>
    </submittedName>
</protein>
<dbReference type="HOGENOM" id="CLU_002755_1_2_3"/>
<dbReference type="AlphaFoldDB" id="B0C5H4"/>
<keyword evidence="1" id="KW-0472">Membrane</keyword>
<dbReference type="SUPFAM" id="SSF82714">
    <property type="entry name" value="Multidrug efflux transporter AcrB TolC docking domain, DN and DC subdomains"/>
    <property type="match status" value="2"/>
</dbReference>
<feature type="transmembrane region" description="Helical" evidence="1">
    <location>
        <begin position="958"/>
        <end position="978"/>
    </location>
</feature>
<dbReference type="SUPFAM" id="SSF82866">
    <property type="entry name" value="Multidrug efflux transporter AcrB transmembrane domain"/>
    <property type="match status" value="2"/>
</dbReference>
<dbReference type="GO" id="GO:0005886">
    <property type="term" value="C:plasma membrane"/>
    <property type="evidence" value="ECO:0007669"/>
    <property type="project" value="TreeGrafter"/>
</dbReference>
<evidence type="ECO:0000313" key="2">
    <source>
        <dbReference type="EMBL" id="ABW27550.1"/>
    </source>
</evidence>
<keyword evidence="1" id="KW-0812">Transmembrane</keyword>
<dbReference type="PANTHER" id="PTHR32063">
    <property type="match status" value="1"/>
</dbReference>
<dbReference type="Gene3D" id="3.30.2090.10">
    <property type="entry name" value="Multidrug efflux transporter AcrB TolC docking domain, DN and DC subdomains"/>
    <property type="match status" value="2"/>
</dbReference>
<evidence type="ECO:0000313" key="3">
    <source>
        <dbReference type="Proteomes" id="UP000000268"/>
    </source>
</evidence>
<dbReference type="KEGG" id="amr:AM1_2542"/>
<feature type="transmembrane region" description="Helical" evidence="1">
    <location>
        <begin position="857"/>
        <end position="878"/>
    </location>
</feature>
<proteinExistence type="predicted"/>
<dbReference type="Pfam" id="PF00873">
    <property type="entry name" value="ACR_tran"/>
    <property type="match status" value="1"/>
</dbReference>
<name>B0C5H4_ACAM1</name>
<dbReference type="STRING" id="329726.AM1_2542"/>
<dbReference type="Gene3D" id="3.30.70.1430">
    <property type="entry name" value="Multidrug efflux transporter AcrB pore domain"/>
    <property type="match status" value="2"/>
</dbReference>
<dbReference type="PANTHER" id="PTHR32063:SF18">
    <property type="entry name" value="CATION EFFLUX SYSTEM PROTEIN"/>
    <property type="match status" value="1"/>
</dbReference>
<feature type="transmembrane region" description="Helical" evidence="1">
    <location>
        <begin position="359"/>
        <end position="377"/>
    </location>
</feature>
<gene>
    <name evidence="2" type="ordered locus">AM1_2542</name>
</gene>
<accession>B0C5H4</accession>
<feature type="transmembrane region" description="Helical" evidence="1">
    <location>
        <begin position="332"/>
        <end position="352"/>
    </location>
</feature>
<dbReference type="Gene3D" id="3.30.70.1440">
    <property type="entry name" value="Multidrug efflux transporter AcrB pore domain"/>
    <property type="match status" value="1"/>
</dbReference>
<keyword evidence="1" id="KW-1133">Transmembrane helix</keyword>
<dbReference type="RefSeq" id="WP_012163009.1">
    <property type="nucleotide sequence ID" value="NC_009925.1"/>
</dbReference>
<feature type="transmembrane region" description="Helical" evidence="1">
    <location>
        <begin position="984"/>
        <end position="1013"/>
    </location>
</feature>
<feature type="transmembrane region" description="Helical" evidence="1">
    <location>
        <begin position="913"/>
        <end position="937"/>
    </location>
</feature>
<dbReference type="Gene3D" id="1.20.1640.10">
    <property type="entry name" value="Multidrug efflux transporter AcrB transmembrane domain"/>
    <property type="match status" value="2"/>
</dbReference>
<dbReference type="GO" id="GO:0042910">
    <property type="term" value="F:xenobiotic transmembrane transporter activity"/>
    <property type="evidence" value="ECO:0007669"/>
    <property type="project" value="TreeGrafter"/>
</dbReference>
<reference evidence="2 3" key="1">
    <citation type="journal article" date="2008" name="Proc. Natl. Acad. Sci. U.S.A.">
        <title>Niche adaptation and genome expansion in the chlorophyll d-producing cyanobacterium Acaryochloris marina.</title>
        <authorList>
            <person name="Swingley W.D."/>
            <person name="Chen M."/>
            <person name="Cheung P.C."/>
            <person name="Conrad A.L."/>
            <person name="Dejesa L.C."/>
            <person name="Hao J."/>
            <person name="Honchak B.M."/>
            <person name="Karbach L.E."/>
            <person name="Kurdoglu A."/>
            <person name="Lahiri S."/>
            <person name="Mastrian S.D."/>
            <person name="Miyashita H."/>
            <person name="Page L."/>
            <person name="Ramakrishna P."/>
            <person name="Satoh S."/>
            <person name="Sattley W.M."/>
            <person name="Shimada Y."/>
            <person name="Taylor H.L."/>
            <person name="Tomo T."/>
            <person name="Tsuchiya T."/>
            <person name="Wang Z.T."/>
            <person name="Raymond J."/>
            <person name="Mimuro M."/>
            <person name="Blankenship R.E."/>
            <person name="Touchman J.W."/>
        </authorList>
    </citation>
    <scope>NUCLEOTIDE SEQUENCE [LARGE SCALE GENOMIC DNA]</scope>
    <source>
        <strain evidence="3">MBIC 11017</strain>
    </source>
</reference>
<dbReference type="SUPFAM" id="SSF82693">
    <property type="entry name" value="Multidrug efflux transporter AcrB pore domain, PN1, PN2, PC1 and PC2 subdomains"/>
    <property type="match status" value="2"/>
</dbReference>
<sequence length="1030" mass="111153">MLNLFYRNRQLLILSIALIVVWGLSSFLTLPRLEDPEITPRFATVTTFWPGASAERVESLVSERIETELQEIEEIEEIDSTSSLGVSVVVVELSDAVPDVDPIWAQVRSKVEDTIPALPPDTLKPEFDQSDLKASALIVALTWDLEGDPNYTILTRVAAGLEDRLRGIPGTDKVEVFGDPQEEILVEINQAELVNLGLTPAEVARQLQASDAKVSAGTLRGEADEFLLEVDTQLETLARIKTIPIQLGDAGQVTQLQDIAQVTKGIRAPLDSLTLINGKPGITLSATVESQERVDQWSQLARQQIQEFQANLSDGMSVEVIQEQSQYVRQRLNGVITNLVVSSVLVIGISVVMLGWRAALIVGTALPLVTLAVFGWMQGLGIPLHQMSITGLIIALGLLIDNAIIVVDEVQHRLREGLRGAIAVRETVQHLGIPLLASTLTTVFAFVPIATSKGGTGEFIGTIGLTVILALLSSLAVSLTIIAALTAIIGVGQAGTQGPRWLHKGVSSPALSKGFRHLLRLTLAKPILGIGLSLLLPVVGFSQFASLPQQFFPPTNRDQIQIQVEMPTSSTITQTTETVRDLRDRMLAHAEVAEVQWFIGESAPRFFYNINSIRTNVPDFAQGIVQLASTKNLSQTIQTLQMELDAAFPQAQILVKQLEQGPPFGAPIEIEVFGPDMETLRQLGNELRTLLAQEPEVVQTRAVIDEALPKLALDVDEIQARRVGLSNEAIARQLNAYLDGNTGGSLLESTEDLPVRVRLSDTDRADLSSVTSLELLGSQDGQVPLSAIADINLVPNLATITRRDGQRFNTVEGYLQAGALPDTVLKQFQTRLEQSEFQLPPGYSLTYGGEADARGSAVGNLLATVGLLVILMTATLVLSFNSFLLAGLIGLIALLSIGLGAFALWAFQSIFGFTAILGMLGLIGLAINDSIVVLAALREDERAYQGSRRAIERVVLSSARHVVATTLTTIVGLVPLMMDETGFWPPLAITIAGGLLGATILALYFVPCIFLLIHRKTARIISETGLQPAA</sequence>
<dbReference type="eggNOG" id="COG0841">
    <property type="taxonomic scope" value="Bacteria"/>
</dbReference>
<feature type="transmembrane region" description="Helical" evidence="1">
    <location>
        <begin position="885"/>
        <end position="907"/>
    </location>
</feature>
<dbReference type="EMBL" id="CP000828">
    <property type="protein sequence ID" value="ABW27550.1"/>
    <property type="molecule type" value="Genomic_DNA"/>
</dbReference>
<dbReference type="InterPro" id="IPR027463">
    <property type="entry name" value="AcrB_DN_DC_subdom"/>
</dbReference>
<evidence type="ECO:0000256" key="1">
    <source>
        <dbReference type="SAM" id="Phobius"/>
    </source>
</evidence>